<dbReference type="PANTHER" id="PTHR47027:SF20">
    <property type="entry name" value="REVERSE TRANSCRIPTASE-LIKE PROTEIN WITH RNA-DIRECTED DNA POLYMERASE DOMAIN"/>
    <property type="match status" value="1"/>
</dbReference>
<dbReference type="EMBL" id="JBFDAA010000021">
    <property type="protein sequence ID" value="KAL1114886.1"/>
    <property type="molecule type" value="Genomic_DNA"/>
</dbReference>
<dbReference type="PANTHER" id="PTHR47027">
    <property type="entry name" value="REVERSE TRANSCRIPTASE DOMAIN-CONTAINING PROTEIN"/>
    <property type="match status" value="1"/>
</dbReference>
<evidence type="ECO:0000313" key="3">
    <source>
        <dbReference type="Proteomes" id="UP001558652"/>
    </source>
</evidence>
<comment type="caution">
    <text evidence="2">The sequence shown here is derived from an EMBL/GenBank/DDBJ whole genome shotgun (WGS) entry which is preliminary data.</text>
</comment>
<proteinExistence type="predicted"/>
<name>A0ABD0XUB0_9HEMI</name>
<reference evidence="2 3" key="1">
    <citation type="submission" date="2024-07" db="EMBL/GenBank/DDBJ databases">
        <title>Chromosome-level genome assembly of the water stick insect Ranatra chinensis (Heteroptera: Nepidae).</title>
        <authorList>
            <person name="Liu X."/>
        </authorList>
    </citation>
    <scope>NUCLEOTIDE SEQUENCE [LARGE SCALE GENOMIC DNA]</scope>
    <source>
        <strain evidence="2">Cailab_2021Rc</strain>
        <tissue evidence="2">Muscle</tissue>
    </source>
</reference>
<sequence>INVLKSLYSNTSARLRTSLGLSQPFGIESGVKQGCPLLYSLYVNDIFNSLGGRVEINGKKISALLYAEDLVLLAVHPSVLQKMTNRLEQYCGVWNLAINLSKSRVVVFRKGGRIGDIKQNYNANEYNYLGIIFTPKLVFEK</sequence>
<keyword evidence="3" id="KW-1185">Reference proteome</keyword>
<gene>
    <name evidence="2" type="ORF">AAG570_007710</name>
</gene>
<dbReference type="AlphaFoldDB" id="A0ABD0XUB0"/>
<feature type="domain" description="Reverse transcriptase" evidence="1">
    <location>
        <begin position="1"/>
        <end position="133"/>
    </location>
</feature>
<dbReference type="Proteomes" id="UP001558652">
    <property type="component" value="Unassembled WGS sequence"/>
</dbReference>
<evidence type="ECO:0000259" key="1">
    <source>
        <dbReference type="PROSITE" id="PS50878"/>
    </source>
</evidence>
<dbReference type="InterPro" id="IPR000477">
    <property type="entry name" value="RT_dom"/>
</dbReference>
<feature type="non-terminal residue" evidence="2">
    <location>
        <position position="1"/>
    </location>
</feature>
<evidence type="ECO:0000313" key="2">
    <source>
        <dbReference type="EMBL" id="KAL1114886.1"/>
    </source>
</evidence>
<dbReference type="Pfam" id="PF00078">
    <property type="entry name" value="RVT_1"/>
    <property type="match status" value="1"/>
</dbReference>
<accession>A0ABD0XUB0</accession>
<organism evidence="2 3">
    <name type="scientific">Ranatra chinensis</name>
    <dbReference type="NCBI Taxonomy" id="642074"/>
    <lineage>
        <taxon>Eukaryota</taxon>
        <taxon>Metazoa</taxon>
        <taxon>Ecdysozoa</taxon>
        <taxon>Arthropoda</taxon>
        <taxon>Hexapoda</taxon>
        <taxon>Insecta</taxon>
        <taxon>Pterygota</taxon>
        <taxon>Neoptera</taxon>
        <taxon>Paraneoptera</taxon>
        <taxon>Hemiptera</taxon>
        <taxon>Heteroptera</taxon>
        <taxon>Panheteroptera</taxon>
        <taxon>Nepomorpha</taxon>
        <taxon>Nepidae</taxon>
        <taxon>Ranatrinae</taxon>
        <taxon>Ranatra</taxon>
    </lineage>
</organism>
<dbReference type="PROSITE" id="PS50878">
    <property type="entry name" value="RT_POL"/>
    <property type="match status" value="1"/>
</dbReference>
<protein>
    <recommendedName>
        <fullName evidence="1">Reverse transcriptase domain-containing protein</fullName>
    </recommendedName>
</protein>